<evidence type="ECO:0000256" key="2">
    <source>
        <dbReference type="ARBA" id="ARBA00003951"/>
    </source>
</evidence>
<dbReference type="InterPro" id="IPR015797">
    <property type="entry name" value="NUDIX_hydrolase-like_dom_sf"/>
</dbReference>
<keyword evidence="10" id="KW-1185">Reference proteome</keyword>
<dbReference type="CDD" id="cd02885">
    <property type="entry name" value="NUDIX_IPP_Isomerase"/>
    <property type="match status" value="1"/>
</dbReference>
<dbReference type="PANTHER" id="PTHR10885:SF0">
    <property type="entry name" value="ISOPENTENYL-DIPHOSPHATE DELTA-ISOMERASE"/>
    <property type="match status" value="1"/>
</dbReference>
<keyword evidence="6" id="KW-0414">Isoprene biosynthesis</keyword>
<proteinExistence type="inferred from homology"/>
<organism evidence="9 10">
    <name type="scientific">Clavelina lepadiformis</name>
    <name type="common">Light-bulb sea squirt</name>
    <name type="synonym">Ascidia lepadiformis</name>
    <dbReference type="NCBI Taxonomy" id="159417"/>
    <lineage>
        <taxon>Eukaryota</taxon>
        <taxon>Metazoa</taxon>
        <taxon>Chordata</taxon>
        <taxon>Tunicata</taxon>
        <taxon>Ascidiacea</taxon>
        <taxon>Aplousobranchia</taxon>
        <taxon>Clavelinidae</taxon>
        <taxon>Clavelina</taxon>
    </lineage>
</organism>
<keyword evidence="7" id="KW-0413">Isomerase</keyword>
<dbReference type="PROSITE" id="PS51462">
    <property type="entry name" value="NUDIX"/>
    <property type="match status" value="1"/>
</dbReference>
<comment type="catalytic activity">
    <reaction evidence="1">
        <text>isopentenyl diphosphate = dimethylallyl diphosphate</text>
        <dbReference type="Rhea" id="RHEA:23284"/>
        <dbReference type="ChEBI" id="CHEBI:57623"/>
        <dbReference type="ChEBI" id="CHEBI:128769"/>
        <dbReference type="EC" id="5.3.3.2"/>
    </reaction>
</comment>
<dbReference type="Proteomes" id="UP001642483">
    <property type="component" value="Unassembled WGS sequence"/>
</dbReference>
<evidence type="ECO:0000256" key="1">
    <source>
        <dbReference type="ARBA" id="ARBA00000374"/>
    </source>
</evidence>
<comment type="caution">
    <text evidence="9">The sequence shown here is derived from an EMBL/GenBank/DDBJ whole genome shotgun (WGS) entry which is preliminary data.</text>
</comment>
<evidence type="ECO:0000256" key="7">
    <source>
        <dbReference type="ARBA" id="ARBA00023235"/>
    </source>
</evidence>
<dbReference type="EMBL" id="CAWYQH010000108">
    <property type="protein sequence ID" value="CAK8689576.1"/>
    <property type="molecule type" value="Genomic_DNA"/>
</dbReference>
<evidence type="ECO:0000256" key="5">
    <source>
        <dbReference type="ARBA" id="ARBA00012057"/>
    </source>
</evidence>
<evidence type="ECO:0000256" key="6">
    <source>
        <dbReference type="ARBA" id="ARBA00023229"/>
    </source>
</evidence>
<dbReference type="Pfam" id="PF00293">
    <property type="entry name" value="NUDIX"/>
    <property type="match status" value="1"/>
</dbReference>
<dbReference type="PANTHER" id="PTHR10885">
    <property type="entry name" value="ISOPENTENYL-DIPHOSPHATE DELTA-ISOMERASE"/>
    <property type="match status" value="1"/>
</dbReference>
<evidence type="ECO:0000313" key="10">
    <source>
        <dbReference type="Proteomes" id="UP001642483"/>
    </source>
</evidence>
<evidence type="ECO:0000313" key="9">
    <source>
        <dbReference type="EMBL" id="CAK8689576.1"/>
    </source>
</evidence>
<name>A0ABP0GCR7_CLALP</name>
<comment type="function">
    <text evidence="2">Catalyzes the 1,3-allylic rearrangement of the homoallylic substrate isopentenyl (IPP) to its highly electrophilic allylic isomer, dimethylallyl diphosphate (DMAPP).</text>
</comment>
<dbReference type="SUPFAM" id="SSF55811">
    <property type="entry name" value="Nudix"/>
    <property type="match status" value="1"/>
</dbReference>
<comment type="pathway">
    <text evidence="3">Isoprenoid biosynthesis; dimethylallyl diphosphate biosynthesis; dimethylallyl diphosphate from isopentenyl diphosphate: step 1/1.</text>
</comment>
<dbReference type="Gene3D" id="3.90.79.10">
    <property type="entry name" value="Nucleoside Triphosphate Pyrophosphohydrolase"/>
    <property type="match status" value="1"/>
</dbReference>
<dbReference type="EC" id="5.3.3.2" evidence="5"/>
<dbReference type="NCBIfam" id="TIGR02150">
    <property type="entry name" value="IPP_isom_1"/>
    <property type="match status" value="1"/>
</dbReference>
<reference evidence="9 10" key="1">
    <citation type="submission" date="2024-02" db="EMBL/GenBank/DDBJ databases">
        <authorList>
            <person name="Daric V."/>
            <person name="Darras S."/>
        </authorList>
    </citation>
    <scope>NUCLEOTIDE SEQUENCE [LARGE SCALE GENOMIC DNA]</scope>
</reference>
<protein>
    <recommendedName>
        <fullName evidence="5">isopentenyl-diphosphate Delta-isomerase</fullName>
        <ecNumber evidence="5">5.3.3.2</ecNumber>
    </recommendedName>
</protein>
<gene>
    <name evidence="9" type="ORF">CVLEPA_LOCUS21562</name>
</gene>
<evidence type="ECO:0000259" key="8">
    <source>
        <dbReference type="PROSITE" id="PS51462"/>
    </source>
</evidence>
<comment type="similarity">
    <text evidence="4">Belongs to the IPP isomerase type 1 family.</text>
</comment>
<evidence type="ECO:0000256" key="3">
    <source>
        <dbReference type="ARBA" id="ARBA00004826"/>
    </source>
</evidence>
<dbReference type="InterPro" id="IPR000086">
    <property type="entry name" value="NUDIX_hydrolase_dom"/>
</dbReference>
<accession>A0ABP0GCR7</accession>
<feature type="domain" description="Nudix hydrolase" evidence="8">
    <location>
        <begin position="93"/>
        <end position="243"/>
    </location>
</feature>
<evidence type="ECO:0000256" key="4">
    <source>
        <dbReference type="ARBA" id="ARBA00007579"/>
    </source>
</evidence>
<sequence>MYQSHLSFNFTANGTMTIATNLCKGVIKHCGFKQSSRGLAVQSNRWTNCTNMENYNADQVKLMKEECIAVDEHDCVVGPKSKLACHLQSENLPLHRAFSLFLFNSKQELLMQQRASSKITFPGHFTNSCCSHPLYNQKELNERDAMGVKLAAQRRLFSELGVNKSQFPVDCITYLTRIHYKASSDDKWGEHEVDYILFAQCDVNLDINPNEVSKICYVPRNGMQDFLNDCDRKGIPLTPWFKLIVKHGLMEWWSHLDNLRKYCDHTNIVRLRGT</sequence>
<dbReference type="InterPro" id="IPR011876">
    <property type="entry name" value="IsopentenylPP_isomerase_typ1"/>
</dbReference>